<dbReference type="AlphaFoldDB" id="A0A934RLQ9"/>
<accession>A0A934RLQ9</accession>
<reference evidence="1" key="1">
    <citation type="submission" date="2021-01" db="EMBL/GenBank/DDBJ databases">
        <title>Modified the classification status of verrucomicrobia.</title>
        <authorList>
            <person name="Feng X."/>
        </authorList>
    </citation>
    <scope>NUCLEOTIDE SEQUENCE</scope>
    <source>
        <strain evidence="1">KCTC 12986</strain>
    </source>
</reference>
<dbReference type="EMBL" id="JAENIO010000006">
    <property type="protein sequence ID" value="MBK1833153.1"/>
    <property type="molecule type" value="Genomic_DNA"/>
</dbReference>
<name>A0A934RLQ9_9BACT</name>
<feature type="non-terminal residue" evidence="1">
    <location>
        <position position="1"/>
    </location>
</feature>
<organism evidence="1 2">
    <name type="scientific">Roseibacillus ishigakijimensis</name>
    <dbReference type="NCBI Taxonomy" id="454146"/>
    <lineage>
        <taxon>Bacteria</taxon>
        <taxon>Pseudomonadati</taxon>
        <taxon>Verrucomicrobiota</taxon>
        <taxon>Verrucomicrobiia</taxon>
        <taxon>Verrucomicrobiales</taxon>
        <taxon>Verrucomicrobiaceae</taxon>
        <taxon>Roseibacillus</taxon>
    </lineage>
</organism>
<evidence type="ECO:0000313" key="1">
    <source>
        <dbReference type="EMBL" id="MBK1833153.1"/>
    </source>
</evidence>
<sequence>SEIETDFHVGYNSTYVWRGQDLGDNMYEYGLDVAGSCDCGLDWSAGVWYANPSDNEANDELNIYGEVSKDFSYFTAALGFIHYEFDDTIDADNTEAYGSLGAAFYGVDLGATLYWVVDGDTDANPAWGELSASYGYDISDKLSASLGLTWGFTVDADGGDHYNSYNAALSFDYAASENITVSPYVAYNGADGYNVDRIGVEDFDGIYGGVSVSFSF</sequence>
<protein>
    <recommendedName>
        <fullName evidence="3">Porin</fullName>
    </recommendedName>
</protein>
<keyword evidence="2" id="KW-1185">Reference proteome</keyword>
<evidence type="ECO:0000313" key="2">
    <source>
        <dbReference type="Proteomes" id="UP000604083"/>
    </source>
</evidence>
<gene>
    <name evidence="1" type="ORF">JIN78_03685</name>
</gene>
<evidence type="ECO:0008006" key="3">
    <source>
        <dbReference type="Google" id="ProtNLM"/>
    </source>
</evidence>
<proteinExistence type="predicted"/>
<comment type="caution">
    <text evidence="1">The sequence shown here is derived from an EMBL/GenBank/DDBJ whole genome shotgun (WGS) entry which is preliminary data.</text>
</comment>
<dbReference type="Proteomes" id="UP000604083">
    <property type="component" value="Unassembled WGS sequence"/>
</dbReference>